<sequence>MNDDALGQDRLPPQAGTEAPATEASPADLKDGAVLLPRFIRRRSDGLYVDPSLFESELSFQQFVERVFAANALFSELDYPLFLSLLYQALPPEAMVAGAGGKETRLARDIVPFNEERRKIYHGVKASRDGSAAEYLFEPVSIERSSLEAVFGDPLEDGSLPILRYDTKTISEPTRLDPDEFIAAMWGKGIRFGIDMDAVRLAIAKGTPERLEIAHAKPSVAGTDASINEQTDVLHRDDTPTILPDGRIDLTRFNNHFPQVSAGTRLLKKIPRVLGELGFNVLGAIIAPAMPKDFDIETVAGAGTRVERSAEGEFIVAAITGFVNIDTRSNAISVSEKIVNRQGISLRTTGDLFLSGSDFEEHGEVQERRQVKGHNMSFLADVFGEVISDGGAVHLKGNLAGGSVRNPAGSITIERSASRATVEARDGEITMNAAENSLIIGSKVRIKRAVNCEILAEEVDIESCEGCAVAGRRVTIGHAANRKEIETVVSVRTPDPAIWDMEIESLEKKLADAERVRASYSGTAAQIAEQPEVKKFLTLQQKIQAREITISAEQESGWKAAQARFAAVTRQLNQLAAEVASAQGVEQDLASQVETLREEKRHALDGLSCKIGVVSGETIVRTMRVVREGIPLEYLSPKEIHQRLRAHGTADDRLFSSSSGSLAWSGKDSKTATS</sequence>
<feature type="region of interest" description="Disordered" evidence="1">
    <location>
        <begin position="1"/>
        <end position="27"/>
    </location>
</feature>
<protein>
    <recommendedName>
        <fullName evidence="2">Flagellar Assembly Protein A N-terminal region domain-containing protein</fullName>
    </recommendedName>
</protein>
<feature type="domain" description="Flagellar Assembly Protein A N-terminal region" evidence="2">
    <location>
        <begin position="174"/>
        <end position="326"/>
    </location>
</feature>
<dbReference type="PANTHER" id="PTHR38032:SF1">
    <property type="entry name" value="RNA-BINDING PROTEIN KHPB N-TERMINAL DOMAIN-CONTAINING PROTEIN"/>
    <property type="match status" value="1"/>
</dbReference>
<gene>
    <name evidence="3" type="ORF">GALL_189460</name>
</gene>
<dbReference type="EMBL" id="MLJW01000111">
    <property type="protein sequence ID" value="OIQ99032.1"/>
    <property type="molecule type" value="Genomic_DNA"/>
</dbReference>
<name>A0A1J5RRV0_9ZZZZ</name>
<proteinExistence type="predicted"/>
<evidence type="ECO:0000256" key="1">
    <source>
        <dbReference type="SAM" id="MobiDB-lite"/>
    </source>
</evidence>
<dbReference type="Pfam" id="PF20250">
    <property type="entry name" value="FapA_N"/>
    <property type="match status" value="1"/>
</dbReference>
<accession>A0A1J5RRV0</accession>
<feature type="compositionally biased region" description="Low complexity" evidence="1">
    <location>
        <begin position="656"/>
        <end position="666"/>
    </location>
</feature>
<dbReference type="AlphaFoldDB" id="A0A1J5RRV0"/>
<organism evidence="3">
    <name type="scientific">mine drainage metagenome</name>
    <dbReference type="NCBI Taxonomy" id="410659"/>
    <lineage>
        <taxon>unclassified sequences</taxon>
        <taxon>metagenomes</taxon>
        <taxon>ecological metagenomes</taxon>
    </lineage>
</organism>
<dbReference type="InterPro" id="IPR005646">
    <property type="entry name" value="FapA"/>
</dbReference>
<dbReference type="InterPro" id="IPR046866">
    <property type="entry name" value="FapA_N"/>
</dbReference>
<feature type="region of interest" description="Disordered" evidence="1">
    <location>
        <begin position="652"/>
        <end position="674"/>
    </location>
</feature>
<dbReference type="PANTHER" id="PTHR38032">
    <property type="entry name" value="POLYMERASE-RELATED"/>
    <property type="match status" value="1"/>
</dbReference>
<evidence type="ECO:0000313" key="3">
    <source>
        <dbReference type="EMBL" id="OIQ99032.1"/>
    </source>
</evidence>
<evidence type="ECO:0000259" key="2">
    <source>
        <dbReference type="Pfam" id="PF20250"/>
    </source>
</evidence>
<comment type="caution">
    <text evidence="3">The sequence shown here is derived from an EMBL/GenBank/DDBJ whole genome shotgun (WGS) entry which is preliminary data.</text>
</comment>
<reference evidence="3" key="1">
    <citation type="submission" date="2016-10" db="EMBL/GenBank/DDBJ databases">
        <title>Sequence of Gallionella enrichment culture.</title>
        <authorList>
            <person name="Poehlein A."/>
            <person name="Muehling M."/>
            <person name="Daniel R."/>
        </authorList>
    </citation>
    <scope>NUCLEOTIDE SEQUENCE</scope>
</reference>